<dbReference type="Pfam" id="PF07993">
    <property type="entry name" value="NAD_binding_4"/>
    <property type="match status" value="1"/>
</dbReference>
<protein>
    <submittedName>
        <fullName evidence="4">Putative l-aminoadipate-semialdehyde dehydrogenase protein</fullName>
    </submittedName>
</protein>
<keyword evidence="5" id="KW-1185">Reference proteome</keyword>
<dbReference type="InterPro" id="IPR036291">
    <property type="entry name" value="NAD(P)-bd_dom_sf"/>
</dbReference>
<dbReference type="Gene3D" id="3.40.50.12780">
    <property type="entry name" value="N-terminal domain of ligase-like"/>
    <property type="match status" value="1"/>
</dbReference>
<evidence type="ECO:0000313" key="4">
    <source>
        <dbReference type="EMBL" id="EMR62690.1"/>
    </source>
</evidence>
<accession>M7T7S0</accession>
<dbReference type="EMBL" id="KB707405">
    <property type="protein sequence ID" value="EMR62690.1"/>
    <property type="molecule type" value="Genomic_DNA"/>
</dbReference>
<sequence>MASQDYGRRLIPHIVDDLAKSDPERIVYSFPRSQDVSQGFRDVSARELASAIDKVAWQLQNEIGRSSSFETIGYVLITHGCIKAGYKGAGMIMNILMNAFYGMHGIIGPEGVIPNMELIDTLLDHAKIDIWSIVPSLMDELGETPEVLSKFASAKFICASGGPVTKAPVDKANEVVRVFNLTGTTEGLFIGNLWVDREDWIYFSFHPYSGFDFREIEPGLYEHYVVRNEHATLFQGLFHTFRYVKEMSLKDLYAKHPTKPNHWVYMGRADEMVVFSNGEKLQPLGAQAIINAHPAIAGSLIIGTGKFQAGLLVELNEPEPTDLAERQALIGSIYETVQIANTSSPAYAQIHKEYIMFSDPKKPFAYTDKGTVKRRATLAGYTQEIEDFYEQRENESVAQLASTIDTSSLETITTGIQERLAGLLPSLKTASIQEDLFNSGLDSLIVLRVTRSLRSVLERSGTDATSLSPRIVYANPTIEKLSKAIYELLGKLPNGKLSDVDVQLQAMRDLREKYGRTHSGATVILTGSTGSIGSYLLESLLKQSNVDKIYCLNRSEDGRKKQIESSGSRGLSTDWPLDKVEFLQVDLSESRFGLSKDEYAELKEQATHVIHNQWPVNFNWDLASFEPHIKGVRQLADFCIESKQDASLFFISTIGTVSHLRTDGMIIEAPNHVLTTELSGYNSSKQVSELIIEDAVNKSELRAAICRLGQIAGPVRSSEGVWGKQEWLPTIIETSKFLGILPSTLGSMDRVDWIPVDVLADVIVELAGIDKETTSGARSSSTVEVYHAINPEDVDWAALLPTVVRQLGLSSKVVSWNEWVDTLRESQHSASLADLKQNPGLKLLDFFERLKINGDDASRGLVLDIELSTGKSKTLAGLGAVSEEWMELWLTQWGY</sequence>
<dbReference type="Gene3D" id="3.40.50.720">
    <property type="entry name" value="NAD(P)-binding Rossmann-like Domain"/>
    <property type="match status" value="1"/>
</dbReference>
<dbReference type="Gene3D" id="1.10.1200.10">
    <property type="entry name" value="ACP-like"/>
    <property type="match status" value="1"/>
</dbReference>
<dbReference type="STRING" id="1287681.M7T7S0"/>
<dbReference type="Proteomes" id="UP000012174">
    <property type="component" value="Unassembled WGS sequence"/>
</dbReference>
<dbReference type="InterPro" id="IPR051414">
    <property type="entry name" value="Adenylate-forming_Reductase"/>
</dbReference>
<dbReference type="PANTHER" id="PTHR43439">
    <property type="entry name" value="PHENYLACETATE-COENZYME A LIGASE"/>
    <property type="match status" value="1"/>
</dbReference>
<reference evidence="5" key="1">
    <citation type="journal article" date="2013" name="Genome Announc.">
        <title>Draft genome sequence of the grapevine dieback fungus Eutypa lata UCR-EL1.</title>
        <authorList>
            <person name="Blanco-Ulate B."/>
            <person name="Rolshausen P.E."/>
            <person name="Cantu D."/>
        </authorList>
    </citation>
    <scope>NUCLEOTIDE SEQUENCE [LARGE SCALE GENOMIC DNA]</scope>
    <source>
        <strain evidence="5">UCR-EL1</strain>
    </source>
</reference>
<dbReference type="OrthoDB" id="429813at2759"/>
<dbReference type="AlphaFoldDB" id="M7T7S0"/>
<dbReference type="Pfam" id="PF00550">
    <property type="entry name" value="PP-binding"/>
    <property type="match status" value="1"/>
</dbReference>
<keyword evidence="2" id="KW-0597">Phosphoprotein</keyword>
<dbReference type="InterPro" id="IPR009081">
    <property type="entry name" value="PP-bd_ACP"/>
</dbReference>
<dbReference type="InterPro" id="IPR036736">
    <property type="entry name" value="ACP-like_sf"/>
</dbReference>
<evidence type="ECO:0000313" key="5">
    <source>
        <dbReference type="Proteomes" id="UP000012174"/>
    </source>
</evidence>
<dbReference type="HOGENOM" id="CLU_002220_0_0_1"/>
<dbReference type="PROSITE" id="PS50075">
    <property type="entry name" value="CARRIER"/>
    <property type="match status" value="1"/>
</dbReference>
<dbReference type="Pfam" id="PF23562">
    <property type="entry name" value="AMP-binding_C_3"/>
    <property type="match status" value="1"/>
</dbReference>
<dbReference type="PANTHER" id="PTHR43439:SF2">
    <property type="entry name" value="ENZYME, PUTATIVE (JCVI)-RELATED"/>
    <property type="match status" value="1"/>
</dbReference>
<keyword evidence="1" id="KW-0596">Phosphopantetheine</keyword>
<evidence type="ECO:0000256" key="2">
    <source>
        <dbReference type="ARBA" id="ARBA00022553"/>
    </source>
</evidence>
<evidence type="ECO:0000259" key="3">
    <source>
        <dbReference type="PROSITE" id="PS50075"/>
    </source>
</evidence>
<dbReference type="eggNOG" id="KOG1178">
    <property type="taxonomic scope" value="Eukaryota"/>
</dbReference>
<dbReference type="InterPro" id="IPR042099">
    <property type="entry name" value="ANL_N_sf"/>
</dbReference>
<dbReference type="KEGG" id="ela:UCREL1_10388"/>
<dbReference type="InterPro" id="IPR013120">
    <property type="entry name" value="FAR_NAD-bd"/>
</dbReference>
<feature type="domain" description="Carrier" evidence="3">
    <location>
        <begin position="407"/>
        <end position="489"/>
    </location>
</feature>
<proteinExistence type="predicted"/>
<dbReference type="OMA" id="REDWIYF"/>
<dbReference type="SUPFAM" id="SSF56801">
    <property type="entry name" value="Acetyl-CoA synthetase-like"/>
    <property type="match status" value="1"/>
</dbReference>
<evidence type="ECO:0000256" key="1">
    <source>
        <dbReference type="ARBA" id="ARBA00022450"/>
    </source>
</evidence>
<organism evidence="4 5">
    <name type="scientific">Eutypa lata (strain UCR-EL1)</name>
    <name type="common">Grapevine dieback disease fungus</name>
    <name type="synonym">Eutypa armeniacae</name>
    <dbReference type="NCBI Taxonomy" id="1287681"/>
    <lineage>
        <taxon>Eukaryota</taxon>
        <taxon>Fungi</taxon>
        <taxon>Dikarya</taxon>
        <taxon>Ascomycota</taxon>
        <taxon>Pezizomycotina</taxon>
        <taxon>Sordariomycetes</taxon>
        <taxon>Xylariomycetidae</taxon>
        <taxon>Xylariales</taxon>
        <taxon>Diatrypaceae</taxon>
        <taxon>Eutypa</taxon>
    </lineage>
</organism>
<dbReference type="SUPFAM" id="SSF51735">
    <property type="entry name" value="NAD(P)-binding Rossmann-fold domains"/>
    <property type="match status" value="1"/>
</dbReference>
<name>M7T7S0_EUTLA</name>
<gene>
    <name evidence="4" type="ORF">UCREL1_10388</name>
</gene>